<evidence type="ECO:0000313" key="4">
    <source>
        <dbReference type="Proteomes" id="UP000648535"/>
    </source>
</evidence>
<dbReference type="InterPro" id="IPR006674">
    <property type="entry name" value="HD_domain"/>
</dbReference>
<organism evidence="3 4">
    <name type="scientific">Curtobacterium luteum</name>
    <dbReference type="NCBI Taxonomy" id="33881"/>
    <lineage>
        <taxon>Bacteria</taxon>
        <taxon>Bacillati</taxon>
        <taxon>Actinomycetota</taxon>
        <taxon>Actinomycetes</taxon>
        <taxon>Micrococcales</taxon>
        <taxon>Microbacteriaceae</taxon>
        <taxon>Curtobacterium</taxon>
    </lineage>
</organism>
<reference evidence="3" key="2">
    <citation type="submission" date="2020-09" db="EMBL/GenBank/DDBJ databases">
        <authorList>
            <person name="Sun Q."/>
            <person name="Ohkuma M."/>
        </authorList>
    </citation>
    <scope>NUCLEOTIDE SEQUENCE</scope>
    <source>
        <strain evidence="3">JCM 1480</strain>
    </source>
</reference>
<dbReference type="InterPro" id="IPR003607">
    <property type="entry name" value="HD/PDEase_dom"/>
</dbReference>
<dbReference type="Proteomes" id="UP000648535">
    <property type="component" value="Unassembled WGS sequence"/>
</dbReference>
<dbReference type="Pfam" id="PF01966">
    <property type="entry name" value="HD"/>
    <property type="match status" value="1"/>
</dbReference>
<name>A0A8H9KZQ6_9MICO</name>
<dbReference type="SUPFAM" id="SSF109604">
    <property type="entry name" value="HD-domain/PDEase-like"/>
    <property type="match status" value="1"/>
</dbReference>
<gene>
    <name evidence="3" type="ORF">GCM10009769_06480</name>
</gene>
<dbReference type="RefSeq" id="WP_175327700.1">
    <property type="nucleotide sequence ID" value="NZ_BMOI01000001.1"/>
</dbReference>
<evidence type="ECO:0000313" key="3">
    <source>
        <dbReference type="EMBL" id="GGK91069.1"/>
    </source>
</evidence>
<reference evidence="3" key="1">
    <citation type="journal article" date="2014" name="Int. J. Syst. Evol. Microbiol.">
        <title>Complete genome sequence of Corynebacterium casei LMG S-19264T (=DSM 44701T), isolated from a smear-ripened cheese.</title>
        <authorList>
            <consortium name="US DOE Joint Genome Institute (JGI-PGF)"/>
            <person name="Walter F."/>
            <person name="Albersmeier A."/>
            <person name="Kalinowski J."/>
            <person name="Ruckert C."/>
        </authorList>
    </citation>
    <scope>NUCLEOTIDE SEQUENCE</scope>
    <source>
        <strain evidence="3">JCM 1480</strain>
    </source>
</reference>
<dbReference type="CDD" id="cd00077">
    <property type="entry name" value="HDc"/>
    <property type="match status" value="1"/>
</dbReference>
<feature type="domain" description="HD/PDEase" evidence="2">
    <location>
        <begin position="57"/>
        <end position="208"/>
    </location>
</feature>
<feature type="region of interest" description="Disordered" evidence="1">
    <location>
        <begin position="324"/>
        <end position="354"/>
    </location>
</feature>
<feature type="compositionally biased region" description="Low complexity" evidence="1">
    <location>
        <begin position="324"/>
        <end position="342"/>
    </location>
</feature>
<dbReference type="Gene3D" id="1.10.3210.10">
    <property type="entry name" value="Hypothetical protein af1432"/>
    <property type="match status" value="1"/>
</dbReference>
<dbReference type="AlphaFoldDB" id="A0A8H9KZQ6"/>
<evidence type="ECO:0000256" key="1">
    <source>
        <dbReference type="SAM" id="MobiDB-lite"/>
    </source>
</evidence>
<comment type="caution">
    <text evidence="3">The sequence shown here is derived from an EMBL/GenBank/DDBJ whole genome shotgun (WGS) entry which is preliminary data.</text>
</comment>
<sequence length="354" mass="38135">MHVDAVDTLGHDGVWFDPLWRVEVVLTATERSLLTAWPVRRLAFVAHAGAASITTVQAYSRLEHSLGVLALVAHFAPDDHDARVTALLHDVGHLPFSHTLEGIAGLDHHTLGRAAVHDLARSCPVDPERVIAIDDGRRPSVLTPAHGGLKLDHLDSFLRSGQAHGRTTTPPHELLRRLRLVDGAVDADPDDAVELVDLAVREARAQRSPANLVPVTVLRALVSRAVTGGLLDDAGLAAATDDELWAVLATDPATAVEARSLRRHPERWRLHVGRTSGAGVYRHVVRRSYLDLPTADGRTLHDPRVDELSASLPYEVAVRYEANPPGTEAAPRAETTPGTTTPLSATMGPCARTT</sequence>
<accession>A0A8H9KZQ6</accession>
<evidence type="ECO:0000259" key="2">
    <source>
        <dbReference type="SMART" id="SM00471"/>
    </source>
</evidence>
<protein>
    <recommendedName>
        <fullName evidence="2">HD/PDEase domain-containing protein</fullName>
    </recommendedName>
</protein>
<dbReference type="EMBL" id="BMOI01000001">
    <property type="protein sequence ID" value="GGK91069.1"/>
    <property type="molecule type" value="Genomic_DNA"/>
</dbReference>
<proteinExistence type="predicted"/>
<dbReference type="SMART" id="SM00471">
    <property type="entry name" value="HDc"/>
    <property type="match status" value="1"/>
</dbReference>